<organism evidence="4 5">
    <name type="scientific">Kineosphaera limosa NBRC 100340</name>
    <dbReference type="NCBI Taxonomy" id="1184609"/>
    <lineage>
        <taxon>Bacteria</taxon>
        <taxon>Bacillati</taxon>
        <taxon>Actinomycetota</taxon>
        <taxon>Actinomycetes</taxon>
        <taxon>Micrococcales</taxon>
        <taxon>Dermatophilaceae</taxon>
        <taxon>Kineosphaera</taxon>
    </lineage>
</organism>
<name>K6VG04_9MICO</name>
<keyword evidence="2" id="KW-0560">Oxidoreductase</keyword>
<dbReference type="EMBL" id="BAHD01000016">
    <property type="protein sequence ID" value="GAB95118.1"/>
    <property type="molecule type" value="Genomic_DNA"/>
</dbReference>
<dbReference type="STRING" id="1184609.KILIM_016_00580"/>
<dbReference type="FunFam" id="3.40.50.720:FF:000084">
    <property type="entry name" value="Short-chain dehydrogenase reductase"/>
    <property type="match status" value="1"/>
</dbReference>
<protein>
    <submittedName>
        <fullName evidence="4">Gluconate 5-dehydrogenase</fullName>
    </submittedName>
</protein>
<dbReference type="Gene3D" id="3.40.50.720">
    <property type="entry name" value="NAD(P)-binding Rossmann-like Domain"/>
    <property type="match status" value="1"/>
</dbReference>
<reference evidence="4 5" key="1">
    <citation type="submission" date="2012-08" db="EMBL/GenBank/DDBJ databases">
        <title>Whole genome shotgun sequence of Kineosphaera limosa NBRC 100340.</title>
        <authorList>
            <person name="Yoshida I."/>
            <person name="Isaki S."/>
            <person name="Hosoyama A."/>
            <person name="Tsuchikane K."/>
            <person name="Katsumata H."/>
            <person name="Ando Y."/>
            <person name="Ohji S."/>
            <person name="Hamada M."/>
            <person name="Tamura T."/>
            <person name="Yamazoe A."/>
            <person name="Yamazaki S."/>
            <person name="Fujita N."/>
        </authorList>
    </citation>
    <scope>NUCLEOTIDE SEQUENCE [LARGE SCALE GENOMIC DNA]</scope>
    <source>
        <strain evidence="4 5">NBRC 100340</strain>
    </source>
</reference>
<keyword evidence="5" id="KW-1185">Reference proteome</keyword>
<dbReference type="Pfam" id="PF00106">
    <property type="entry name" value="adh_short"/>
    <property type="match status" value="1"/>
</dbReference>
<evidence type="ECO:0000256" key="2">
    <source>
        <dbReference type="ARBA" id="ARBA00023002"/>
    </source>
</evidence>
<evidence type="ECO:0000313" key="4">
    <source>
        <dbReference type="EMBL" id="GAB95118.1"/>
    </source>
</evidence>
<evidence type="ECO:0000256" key="1">
    <source>
        <dbReference type="ARBA" id="ARBA00006484"/>
    </source>
</evidence>
<dbReference type="PANTHER" id="PTHR43669">
    <property type="entry name" value="5-KETO-D-GLUCONATE 5-REDUCTASE"/>
    <property type="match status" value="1"/>
</dbReference>
<dbReference type="SUPFAM" id="SSF51735">
    <property type="entry name" value="NAD(P)-binding Rossmann-fold domains"/>
    <property type="match status" value="1"/>
</dbReference>
<dbReference type="AlphaFoldDB" id="K6VG04"/>
<accession>K6VG04</accession>
<evidence type="ECO:0000313" key="5">
    <source>
        <dbReference type="Proteomes" id="UP000008366"/>
    </source>
</evidence>
<evidence type="ECO:0000256" key="3">
    <source>
        <dbReference type="RuleBase" id="RU000363"/>
    </source>
</evidence>
<sequence length="256" mass="26710">MNHPLFDITGRVALVTGSSKGIGRAHAQGLLEAGAVVVLNARGQEALERTRDELAELTGGTVHAVAFDVTDGAAAAAGLERVAELAGPVDILVNNAGMQHRAPITEFTDEAWQALLQTNITSAFVMSRAVAPGMIERGRGKIVNICSVQTELARPGIAAYSATKGALKMLTRGLCADLAVHGIQVNGLAPGYFATELTSALVADKDFTAWVEKRTPAGRWGDVKDLVGTLVYLSSPASNFVNGQVVFVDGGMTSVL</sequence>
<proteinExistence type="inferred from homology"/>
<dbReference type="InterPro" id="IPR020904">
    <property type="entry name" value="Sc_DH/Rdtase_CS"/>
</dbReference>
<gene>
    <name evidence="4" type="primary">gno</name>
    <name evidence="4" type="ORF">KILIM_016_00580</name>
</gene>
<dbReference type="PROSITE" id="PS00061">
    <property type="entry name" value="ADH_SHORT"/>
    <property type="match status" value="1"/>
</dbReference>
<dbReference type="PANTHER" id="PTHR43669:SF14">
    <property type="entry name" value="OXIDOREDUCTASE"/>
    <property type="match status" value="1"/>
</dbReference>
<comment type="caution">
    <text evidence="4">The sequence shown here is derived from an EMBL/GenBank/DDBJ whole genome shotgun (WGS) entry which is preliminary data.</text>
</comment>
<dbReference type="GO" id="GO:0016491">
    <property type="term" value="F:oxidoreductase activity"/>
    <property type="evidence" value="ECO:0007669"/>
    <property type="project" value="UniProtKB-KW"/>
</dbReference>
<dbReference type="RefSeq" id="WP_006591650.1">
    <property type="nucleotide sequence ID" value="NZ_BAHD01000016.1"/>
</dbReference>
<dbReference type="InterPro" id="IPR036291">
    <property type="entry name" value="NAD(P)-bd_dom_sf"/>
</dbReference>
<dbReference type="eggNOG" id="COG1028">
    <property type="taxonomic scope" value="Bacteria"/>
</dbReference>
<dbReference type="OrthoDB" id="286404at2"/>
<dbReference type="PRINTS" id="PR00080">
    <property type="entry name" value="SDRFAMILY"/>
</dbReference>
<comment type="similarity">
    <text evidence="1 3">Belongs to the short-chain dehydrogenases/reductases (SDR) family.</text>
</comment>
<dbReference type="PRINTS" id="PR00081">
    <property type="entry name" value="GDHRDH"/>
</dbReference>
<dbReference type="InterPro" id="IPR002347">
    <property type="entry name" value="SDR_fam"/>
</dbReference>
<dbReference type="Proteomes" id="UP000008366">
    <property type="component" value="Unassembled WGS sequence"/>
</dbReference>